<keyword evidence="2 5" id="KW-0378">Hydrolase</keyword>
<comment type="caution">
    <text evidence="5">The sequence shown here is derived from an EMBL/GenBank/DDBJ whole genome shotgun (WGS) entry which is preliminary data.</text>
</comment>
<organism evidence="5 6">
    <name type="scientific">Gordonia lacunae</name>
    <dbReference type="NCBI Taxonomy" id="417102"/>
    <lineage>
        <taxon>Bacteria</taxon>
        <taxon>Bacillati</taxon>
        <taxon>Actinomycetota</taxon>
        <taxon>Actinomycetes</taxon>
        <taxon>Mycobacteriales</taxon>
        <taxon>Gordoniaceae</taxon>
        <taxon>Gordonia</taxon>
    </lineage>
</organism>
<keyword evidence="6" id="KW-1185">Reference proteome</keyword>
<reference evidence="5 6" key="1">
    <citation type="submission" date="2017-05" db="EMBL/GenBank/DDBJ databases">
        <title>Biotechnological potential of actinobacteria isolated from South African environments.</title>
        <authorList>
            <person name="Le Roes-Hill M."/>
            <person name="Prins A."/>
            <person name="Durrell K.A."/>
        </authorList>
    </citation>
    <scope>NUCLEOTIDE SEQUENCE [LARGE SCALE GENOMIC DNA]</scope>
    <source>
        <strain evidence="5">BS2</strain>
    </source>
</reference>
<dbReference type="PANTHER" id="PTHR10353">
    <property type="entry name" value="GLYCOSYL HYDROLASE"/>
    <property type="match status" value="1"/>
</dbReference>
<dbReference type="GO" id="GO:0008422">
    <property type="term" value="F:beta-glucosidase activity"/>
    <property type="evidence" value="ECO:0007669"/>
    <property type="project" value="TreeGrafter"/>
</dbReference>
<keyword evidence="3" id="KW-0326">Glycosidase</keyword>
<proteinExistence type="inferred from homology"/>
<name>A0A243QBT2_9ACTN</name>
<accession>A0A243QBT2</accession>
<dbReference type="PANTHER" id="PTHR10353:SF36">
    <property type="entry name" value="LP05116P"/>
    <property type="match status" value="1"/>
</dbReference>
<dbReference type="PRINTS" id="PR00131">
    <property type="entry name" value="GLHYDRLASE1"/>
</dbReference>
<evidence type="ECO:0000256" key="1">
    <source>
        <dbReference type="ARBA" id="ARBA00010838"/>
    </source>
</evidence>
<dbReference type="Pfam" id="PF00232">
    <property type="entry name" value="Glyco_hydro_1"/>
    <property type="match status" value="2"/>
</dbReference>
<dbReference type="AlphaFoldDB" id="A0A243QBT2"/>
<evidence type="ECO:0000256" key="3">
    <source>
        <dbReference type="ARBA" id="ARBA00023295"/>
    </source>
</evidence>
<dbReference type="InterPro" id="IPR001360">
    <property type="entry name" value="Glyco_hydro_1"/>
</dbReference>
<evidence type="ECO:0000313" key="6">
    <source>
        <dbReference type="Proteomes" id="UP000194632"/>
    </source>
</evidence>
<dbReference type="InterPro" id="IPR017853">
    <property type="entry name" value="GH"/>
</dbReference>
<sequence>MGRGFTRLRGRSVAVATATILIGICGLGGAGTASANVPSLGPAFEFGVAQSGFQSEGYNRDSNWVRYGDQGRVAHRVGNAVDFYHRYAEDIARAKGLGVGIYRTSVEWSRVEPSRGRDDPAGWAFYDRVIRAVVDAGMRPMITLNHWVHPGWAVDLGGWNRPQMSADLVRFAERVVDRYAWADPLWITFNEPTEYVRRELMYGGVAPQNVRLMADGIVAAHRAIHRHIHRVQPGAQVSSNMAYYPIIGVQTWLESVFPQRMRDTLDFVGVDHYYSFSITDASVANGASGEFWKSSQAPESIYYVLRHVAQQFPGKQIRVIENGLATDPQGRRPDGYRRADHLRDTVYWLQRARQDGIDVASYNYWSLTDNYEWGDFDSRFGLYTVDAQRDPSLSRRPTDAVAAYRQITRDRGVHRGYRPTRMPVACSLVAVPDSCTNPAMVR</sequence>
<evidence type="ECO:0000256" key="2">
    <source>
        <dbReference type="ARBA" id="ARBA00022801"/>
    </source>
</evidence>
<comment type="similarity">
    <text evidence="1 4">Belongs to the glycosyl hydrolase 1 family.</text>
</comment>
<dbReference type="RefSeq" id="WP_086535192.1">
    <property type="nucleotide sequence ID" value="NZ_NGFO01000009.1"/>
</dbReference>
<evidence type="ECO:0000313" key="5">
    <source>
        <dbReference type="EMBL" id="OUC79057.1"/>
    </source>
</evidence>
<gene>
    <name evidence="5" type="ORF">CA982_10070</name>
</gene>
<dbReference type="OrthoDB" id="9765195at2"/>
<dbReference type="Gene3D" id="3.20.20.80">
    <property type="entry name" value="Glycosidases"/>
    <property type="match status" value="2"/>
</dbReference>
<dbReference type="SUPFAM" id="SSF51445">
    <property type="entry name" value="(Trans)glycosidases"/>
    <property type="match status" value="1"/>
</dbReference>
<dbReference type="EMBL" id="NGFO01000009">
    <property type="protein sequence ID" value="OUC79057.1"/>
    <property type="molecule type" value="Genomic_DNA"/>
</dbReference>
<protein>
    <submittedName>
        <fullName evidence="5">Glycoside hydrolase family 1</fullName>
    </submittedName>
</protein>
<dbReference type="STRING" id="417102.CA982_10070"/>
<evidence type="ECO:0000256" key="4">
    <source>
        <dbReference type="RuleBase" id="RU003690"/>
    </source>
</evidence>
<dbReference type="GO" id="GO:0005975">
    <property type="term" value="P:carbohydrate metabolic process"/>
    <property type="evidence" value="ECO:0007669"/>
    <property type="project" value="InterPro"/>
</dbReference>
<dbReference type="Proteomes" id="UP000194632">
    <property type="component" value="Unassembled WGS sequence"/>
</dbReference>